<reference evidence="1" key="2">
    <citation type="submission" date="2018-07" db="EMBL/GenBank/DDBJ databases">
        <authorList>
            <consortium name="NCBI Pathogen Detection Project"/>
        </authorList>
    </citation>
    <scope>NUCLEOTIDE SEQUENCE</scope>
    <source>
        <strain evidence="1">10-2196</strain>
    </source>
</reference>
<sequence>MYWNDIDGSILFNKVFTKSIEVNEIDVFDIKIDREAATVTISFDLVNELPDNPLPKWVKGYNRCRCGINCSGVRYLKIDGMSTDMLAKIEIHTDNNEVIIKGTDILLNLKCSHIQLMGPSVYISQ</sequence>
<organism evidence="1">
    <name type="scientific">Salmonella montevideo</name>
    <dbReference type="NCBI Taxonomy" id="115981"/>
    <lineage>
        <taxon>Bacteria</taxon>
        <taxon>Pseudomonadati</taxon>
        <taxon>Pseudomonadota</taxon>
        <taxon>Gammaproteobacteria</taxon>
        <taxon>Enterobacterales</taxon>
        <taxon>Enterobacteriaceae</taxon>
        <taxon>Salmonella</taxon>
    </lineage>
</organism>
<protein>
    <recommendedName>
        <fullName evidence="2">Immunity protein 50</fullName>
    </recommendedName>
</protein>
<dbReference type="Pfam" id="PF15594">
    <property type="entry name" value="Imm50"/>
    <property type="match status" value="1"/>
</dbReference>
<evidence type="ECO:0008006" key="2">
    <source>
        <dbReference type="Google" id="ProtNLM"/>
    </source>
</evidence>
<proteinExistence type="predicted"/>
<dbReference type="RefSeq" id="WP_000289913.1">
    <property type="nucleotide sequence ID" value="NZ_JAMBWD010000023.1"/>
</dbReference>
<reference evidence="1" key="1">
    <citation type="journal article" date="2018" name="Genome Biol.">
        <title>SKESA: strategic k-mer extension for scrupulous assemblies.</title>
        <authorList>
            <person name="Souvorov A."/>
            <person name="Agarwala R."/>
            <person name="Lipman D.J."/>
        </authorList>
    </citation>
    <scope>NUCLEOTIDE SEQUENCE</scope>
    <source>
        <strain evidence="1">10-2196</strain>
    </source>
</reference>
<comment type="caution">
    <text evidence="1">The sequence shown here is derived from an EMBL/GenBank/DDBJ whole genome shotgun (WGS) entry which is preliminary data.</text>
</comment>
<name>A0A3V2EXJ3_SALMO</name>
<evidence type="ECO:0000313" key="1">
    <source>
        <dbReference type="EMBL" id="HAF7391620.1"/>
    </source>
</evidence>
<dbReference type="InterPro" id="IPR028957">
    <property type="entry name" value="Imm50"/>
</dbReference>
<gene>
    <name evidence="1" type="ORF">G9254_004215</name>
</gene>
<dbReference type="EMBL" id="DAAWDQ010000064">
    <property type="protein sequence ID" value="HAF7391620.1"/>
    <property type="molecule type" value="Genomic_DNA"/>
</dbReference>
<dbReference type="AlphaFoldDB" id="A0A3V2EXJ3"/>
<accession>A0A3V2EXJ3</accession>